<proteinExistence type="predicted"/>
<name>X0XEG0_9ZZZZ</name>
<dbReference type="AlphaFoldDB" id="X0XEG0"/>
<dbReference type="EMBL" id="BARS01042421">
    <property type="protein sequence ID" value="GAG41574.1"/>
    <property type="molecule type" value="Genomic_DNA"/>
</dbReference>
<gene>
    <name evidence="2" type="ORF">S01H1_64367</name>
</gene>
<sequence>LRAQLKRAIAVEDYERAASLRDQIRETETS</sequence>
<evidence type="ECO:0000259" key="1">
    <source>
        <dbReference type="PROSITE" id="PS50151"/>
    </source>
</evidence>
<feature type="domain" description="UVR" evidence="1">
    <location>
        <begin position="1"/>
        <end position="30"/>
    </location>
</feature>
<dbReference type="SUPFAM" id="SSF46600">
    <property type="entry name" value="C-terminal UvrC-binding domain of UvrB"/>
    <property type="match status" value="1"/>
</dbReference>
<feature type="non-terminal residue" evidence="2">
    <location>
        <position position="1"/>
    </location>
</feature>
<dbReference type="Gene3D" id="4.10.860.10">
    <property type="entry name" value="UVR domain"/>
    <property type="match status" value="1"/>
</dbReference>
<dbReference type="PROSITE" id="PS50151">
    <property type="entry name" value="UVR"/>
    <property type="match status" value="1"/>
</dbReference>
<reference evidence="2" key="1">
    <citation type="journal article" date="2014" name="Front. Microbiol.">
        <title>High frequency of phylogenetically diverse reductive dehalogenase-homologous genes in deep subseafloor sedimentary metagenomes.</title>
        <authorList>
            <person name="Kawai M."/>
            <person name="Futagami T."/>
            <person name="Toyoda A."/>
            <person name="Takaki Y."/>
            <person name="Nishi S."/>
            <person name="Hori S."/>
            <person name="Arai W."/>
            <person name="Tsubouchi T."/>
            <person name="Morono Y."/>
            <person name="Uchiyama I."/>
            <person name="Ito T."/>
            <person name="Fujiyama A."/>
            <person name="Inagaki F."/>
            <person name="Takami H."/>
        </authorList>
    </citation>
    <scope>NUCLEOTIDE SEQUENCE</scope>
    <source>
        <strain evidence="2">Expedition CK06-06</strain>
    </source>
</reference>
<organism evidence="2">
    <name type="scientific">marine sediment metagenome</name>
    <dbReference type="NCBI Taxonomy" id="412755"/>
    <lineage>
        <taxon>unclassified sequences</taxon>
        <taxon>metagenomes</taxon>
        <taxon>ecological metagenomes</taxon>
    </lineage>
</organism>
<comment type="caution">
    <text evidence="2">The sequence shown here is derived from an EMBL/GenBank/DDBJ whole genome shotgun (WGS) entry which is preliminary data.</text>
</comment>
<dbReference type="InterPro" id="IPR036876">
    <property type="entry name" value="UVR_dom_sf"/>
</dbReference>
<accession>X0XEG0</accession>
<dbReference type="InterPro" id="IPR001943">
    <property type="entry name" value="UVR_dom"/>
</dbReference>
<protein>
    <recommendedName>
        <fullName evidence="1">UVR domain-containing protein</fullName>
    </recommendedName>
</protein>
<dbReference type="Pfam" id="PF02151">
    <property type="entry name" value="UVR"/>
    <property type="match status" value="1"/>
</dbReference>
<evidence type="ECO:0000313" key="2">
    <source>
        <dbReference type="EMBL" id="GAG41574.1"/>
    </source>
</evidence>